<dbReference type="PANTHER" id="PTHR33270:SF24">
    <property type="entry name" value="EXPRESSED PROTEIN"/>
    <property type="match status" value="1"/>
</dbReference>
<evidence type="ECO:0000313" key="3">
    <source>
        <dbReference type="EMBL" id="WOL00833.1"/>
    </source>
</evidence>
<evidence type="ECO:0000259" key="2">
    <source>
        <dbReference type="Pfam" id="PF23156"/>
    </source>
</evidence>
<dbReference type="Proteomes" id="UP001327560">
    <property type="component" value="Chromosome 3"/>
</dbReference>
<dbReference type="AlphaFoldDB" id="A0AAQ3K4Z8"/>
<dbReference type="InterPro" id="IPR040358">
    <property type="entry name" value="At4g22758-like"/>
</dbReference>
<keyword evidence="4" id="KW-1185">Reference proteome</keyword>
<sequence>MCSTSQHPRTSPRAGEGIVRNPPDRSLSFNGRTSTAPRQIRRPKTQPELLPGRRGDAARPDPPAGLRVPPKVLLNVAVQRSLRPVQVLAPADWSVGDLVAAAVRAYVKEGWRPQLPTEDPSAFGLHYSQFSLDCLDPEQKVMELGSRNFFLCPKHATTSEGGGASSSATGCCSKQAEKASNIDNTAWFNFMEFLL</sequence>
<organism evidence="3 4">
    <name type="scientific">Canna indica</name>
    <name type="common">Indian-shot</name>
    <dbReference type="NCBI Taxonomy" id="4628"/>
    <lineage>
        <taxon>Eukaryota</taxon>
        <taxon>Viridiplantae</taxon>
        <taxon>Streptophyta</taxon>
        <taxon>Embryophyta</taxon>
        <taxon>Tracheophyta</taxon>
        <taxon>Spermatophyta</taxon>
        <taxon>Magnoliopsida</taxon>
        <taxon>Liliopsida</taxon>
        <taxon>Zingiberales</taxon>
        <taxon>Cannaceae</taxon>
        <taxon>Canna</taxon>
    </lineage>
</organism>
<evidence type="ECO:0000313" key="4">
    <source>
        <dbReference type="Proteomes" id="UP001327560"/>
    </source>
</evidence>
<feature type="compositionally biased region" description="Polar residues" evidence="1">
    <location>
        <begin position="27"/>
        <end position="37"/>
    </location>
</feature>
<protein>
    <recommendedName>
        <fullName evidence="2">DUF7054 domain-containing protein</fullName>
    </recommendedName>
</protein>
<reference evidence="3 4" key="1">
    <citation type="submission" date="2023-10" db="EMBL/GenBank/DDBJ databases">
        <title>Chromosome-scale genome assembly provides insights into flower coloration mechanisms of Canna indica.</title>
        <authorList>
            <person name="Li C."/>
        </authorList>
    </citation>
    <scope>NUCLEOTIDE SEQUENCE [LARGE SCALE GENOMIC DNA]</scope>
    <source>
        <tissue evidence="3">Flower</tissue>
    </source>
</reference>
<feature type="domain" description="DUF7054" evidence="2">
    <location>
        <begin position="70"/>
        <end position="152"/>
    </location>
</feature>
<gene>
    <name evidence="3" type="ORF">Cni_G09546</name>
</gene>
<name>A0AAQ3K4Z8_9LILI</name>
<feature type="region of interest" description="Disordered" evidence="1">
    <location>
        <begin position="1"/>
        <end position="68"/>
    </location>
</feature>
<dbReference type="EMBL" id="CP136892">
    <property type="protein sequence ID" value="WOL00833.1"/>
    <property type="molecule type" value="Genomic_DNA"/>
</dbReference>
<dbReference type="PANTHER" id="PTHR33270">
    <property type="entry name" value="BNAC05G50380D PROTEIN"/>
    <property type="match status" value="1"/>
</dbReference>
<evidence type="ECO:0000256" key="1">
    <source>
        <dbReference type="SAM" id="MobiDB-lite"/>
    </source>
</evidence>
<accession>A0AAQ3K4Z8</accession>
<dbReference type="Pfam" id="PF23156">
    <property type="entry name" value="DUF7054"/>
    <property type="match status" value="1"/>
</dbReference>
<dbReference type="InterPro" id="IPR055482">
    <property type="entry name" value="DUF7054"/>
</dbReference>
<proteinExistence type="predicted"/>